<protein>
    <submittedName>
        <fullName evidence="1">Uncharacterized protein</fullName>
    </submittedName>
</protein>
<dbReference type="Proteomes" id="UP000296049">
    <property type="component" value="Unassembled WGS sequence"/>
</dbReference>
<evidence type="ECO:0000313" key="1">
    <source>
        <dbReference type="EMBL" id="EOA94885.1"/>
    </source>
</evidence>
<keyword evidence="2" id="KW-1185">Reference proteome</keyword>
<dbReference type="EMBL" id="KB744537">
    <property type="protein sequence ID" value="EOA94885.1"/>
    <property type="molecule type" value="Genomic_DNA"/>
</dbReference>
<proteinExistence type="predicted"/>
<accession>R0JCE6</accession>
<evidence type="ECO:0000313" key="2">
    <source>
        <dbReference type="Proteomes" id="UP000296049"/>
    </source>
</evidence>
<reference evidence="2" key="1">
    <citation type="journal article" date="2013" name="Nat. Genet.">
        <title>The duck genome and transcriptome provide insight into an avian influenza virus reservoir species.</title>
        <authorList>
            <person name="Huang Y."/>
            <person name="Li Y."/>
            <person name="Burt D.W."/>
            <person name="Chen H."/>
            <person name="Zhang Y."/>
            <person name="Qian W."/>
            <person name="Kim H."/>
            <person name="Gan S."/>
            <person name="Zhao Y."/>
            <person name="Li J."/>
            <person name="Yi K."/>
            <person name="Feng H."/>
            <person name="Zhu P."/>
            <person name="Li B."/>
            <person name="Liu Q."/>
            <person name="Fairley S."/>
            <person name="Magor K.E."/>
            <person name="Du Z."/>
            <person name="Hu X."/>
            <person name="Goodman L."/>
            <person name="Tafer H."/>
            <person name="Vignal A."/>
            <person name="Lee T."/>
            <person name="Kim K.W."/>
            <person name="Sheng Z."/>
            <person name="An Y."/>
            <person name="Searle S."/>
            <person name="Herrero J."/>
            <person name="Groenen M.A."/>
            <person name="Crooijmans R.P."/>
            <person name="Faraut T."/>
            <person name="Cai Q."/>
            <person name="Webster R.G."/>
            <person name="Aldridge J.R."/>
            <person name="Warren W.C."/>
            <person name="Bartschat S."/>
            <person name="Kehr S."/>
            <person name="Marz M."/>
            <person name="Stadler P.F."/>
            <person name="Smith J."/>
            <person name="Kraus R.H."/>
            <person name="Zhao Y."/>
            <person name="Ren L."/>
            <person name="Fei J."/>
            <person name="Morisson M."/>
            <person name="Kaiser P."/>
            <person name="Griffin D.K."/>
            <person name="Rao M."/>
            <person name="Pitel F."/>
            <person name="Wang J."/>
            <person name="Li N."/>
        </authorList>
    </citation>
    <scope>NUCLEOTIDE SEQUENCE [LARGE SCALE GENOMIC DNA]</scope>
</reference>
<gene>
    <name evidence="1" type="ORF">Anapl_17519</name>
</gene>
<dbReference type="AlphaFoldDB" id="R0JCE6"/>
<organism evidence="1 2">
    <name type="scientific">Anas platyrhynchos</name>
    <name type="common">Mallard</name>
    <name type="synonym">Anas boschas</name>
    <dbReference type="NCBI Taxonomy" id="8839"/>
    <lineage>
        <taxon>Eukaryota</taxon>
        <taxon>Metazoa</taxon>
        <taxon>Chordata</taxon>
        <taxon>Craniata</taxon>
        <taxon>Vertebrata</taxon>
        <taxon>Euteleostomi</taxon>
        <taxon>Archelosauria</taxon>
        <taxon>Archosauria</taxon>
        <taxon>Dinosauria</taxon>
        <taxon>Saurischia</taxon>
        <taxon>Theropoda</taxon>
        <taxon>Coelurosauria</taxon>
        <taxon>Aves</taxon>
        <taxon>Neognathae</taxon>
        <taxon>Galloanserae</taxon>
        <taxon>Anseriformes</taxon>
        <taxon>Anatidae</taxon>
        <taxon>Anatinae</taxon>
        <taxon>Anas</taxon>
    </lineage>
</organism>
<name>R0JCE6_ANAPL</name>
<sequence>MSKQQELDLLLSCIAAAAGTDKKLSKTKNYDGEEEKAAQILQDTETYANLPVSCTLQENFMLYWVEARKQNSRNDAEAVQPWGEVIVEGNRASVQLYFNTAASHGRTFFPDCWYEGIIHIVLKVIREGPFRSLAFVRLVGESNLSVVTNLDGTEQDQIHCFYLRLNNDMQMLGLTEYSLASFVVCSPSCTQEFSTMPSASSKGEGGTSPGTTYSSLEAARGDLSSTWEGSSGLREFKPHLFFLCLSIAITQQRAQLYPALRREILILVTSWMKHSLCTLKRVSQLKRGSRIQIQVAMAAGYPNTRDFQKNPPAKESLAQWFESQSHTEIYIQIPRMHLGGLLPFGYSNTVHFSDF</sequence>